<dbReference type="AlphaFoldDB" id="A0A0C9UYW7"/>
<keyword evidence="2" id="KW-1185">Reference proteome</keyword>
<proteinExistence type="predicted"/>
<gene>
    <name evidence="1" type="ORF">M422DRAFT_263420</name>
</gene>
<protein>
    <submittedName>
        <fullName evidence="1">Uncharacterized protein</fullName>
    </submittedName>
</protein>
<dbReference type="OrthoDB" id="2680961at2759"/>
<dbReference type="EMBL" id="KN837199">
    <property type="protein sequence ID" value="KIJ34457.1"/>
    <property type="molecule type" value="Genomic_DNA"/>
</dbReference>
<organism evidence="1 2">
    <name type="scientific">Sphaerobolus stellatus (strain SS14)</name>
    <dbReference type="NCBI Taxonomy" id="990650"/>
    <lineage>
        <taxon>Eukaryota</taxon>
        <taxon>Fungi</taxon>
        <taxon>Dikarya</taxon>
        <taxon>Basidiomycota</taxon>
        <taxon>Agaricomycotina</taxon>
        <taxon>Agaricomycetes</taxon>
        <taxon>Phallomycetidae</taxon>
        <taxon>Geastrales</taxon>
        <taxon>Sphaerobolaceae</taxon>
        <taxon>Sphaerobolus</taxon>
    </lineage>
</organism>
<name>A0A0C9UYW7_SPHS4</name>
<accession>A0A0C9UYW7</accession>
<dbReference type="HOGENOM" id="CLU_484108_0_0_1"/>
<evidence type="ECO:0000313" key="1">
    <source>
        <dbReference type="EMBL" id="KIJ34457.1"/>
    </source>
</evidence>
<evidence type="ECO:0000313" key="2">
    <source>
        <dbReference type="Proteomes" id="UP000054279"/>
    </source>
</evidence>
<sequence>MLCGVEMDANPKVICSGKCLLRFQPKDNDSKYCIGCSALDDNESLACSLHRAVVREAEITSLSEKEKMVKHNSQVKLTSKILLQSQSNKLEEYLNDERIARMYRHLEENKTAKVFLDLFHEAQISETLADRVQHVHDQNPNALRGIWYDEDVLSFFVALRSYGNQSSAQYGLLKEVIGGVCHRQLHSITAKNESKMDGPDLSLHNIQQLVNMANRSGYKGIPVVLDIDCTVVKRDLSHCSEFGSHPLGSLLPLEETTVKHPDDIDRLIQQVVDEKARASQVRTLAGKIPLPGLLKALILFQELNTPVLSTGGDGASSEVKSHKILNSSTKEHTGYISWALPKNGLCYEVLIFATGPLRTSSLVPESICGSQACFHLSRTCALREDIEKKEGRFGSSVMAISNFVHVPLESNLIDHIAEPSHARPTICNLLHPVTRSRTVDRIGLPSILTSTNELDYEAAIRLQKYQDYMPQSLQEVSKALESEIMKPNEISHHLQIVAKTTEEFQALTKQKHGGYSRQERWVKEAGGNGKAAIAASTTHKQGNPWTVGTAIIKQNPQLNSRGS</sequence>
<dbReference type="Proteomes" id="UP000054279">
    <property type="component" value="Unassembled WGS sequence"/>
</dbReference>
<reference evidence="1 2" key="1">
    <citation type="submission" date="2014-06" db="EMBL/GenBank/DDBJ databases">
        <title>Evolutionary Origins and Diversification of the Mycorrhizal Mutualists.</title>
        <authorList>
            <consortium name="DOE Joint Genome Institute"/>
            <consortium name="Mycorrhizal Genomics Consortium"/>
            <person name="Kohler A."/>
            <person name="Kuo A."/>
            <person name="Nagy L.G."/>
            <person name="Floudas D."/>
            <person name="Copeland A."/>
            <person name="Barry K.W."/>
            <person name="Cichocki N."/>
            <person name="Veneault-Fourrey C."/>
            <person name="LaButti K."/>
            <person name="Lindquist E.A."/>
            <person name="Lipzen A."/>
            <person name="Lundell T."/>
            <person name="Morin E."/>
            <person name="Murat C."/>
            <person name="Riley R."/>
            <person name="Ohm R."/>
            <person name="Sun H."/>
            <person name="Tunlid A."/>
            <person name="Henrissat B."/>
            <person name="Grigoriev I.V."/>
            <person name="Hibbett D.S."/>
            <person name="Martin F."/>
        </authorList>
    </citation>
    <scope>NUCLEOTIDE SEQUENCE [LARGE SCALE GENOMIC DNA]</scope>
    <source>
        <strain evidence="1 2">SS14</strain>
    </source>
</reference>